<proteinExistence type="predicted"/>
<reference evidence="2" key="1">
    <citation type="submission" date="2022-01" db="EMBL/GenBank/DDBJ databases">
        <title>Genome Sequence Resource for Two Populations of Ditylenchus destructor, the Migratory Endoparasitic Phytonematode.</title>
        <authorList>
            <person name="Zhang H."/>
            <person name="Lin R."/>
            <person name="Xie B."/>
        </authorList>
    </citation>
    <scope>NUCLEOTIDE SEQUENCE</scope>
    <source>
        <strain evidence="2">BazhouSP</strain>
    </source>
</reference>
<keyword evidence="3" id="KW-1185">Reference proteome</keyword>
<sequence>MPIYAAKYPLIFNICLFLENMFLYRLILYLLLLLGGVIIQSRGSVEVKVVHKDDVEDWCVKNQIYRLDECDKMPNLNDTNSVTVVCTFIEKNLWCIYNFVSTCGDDAAREFLKKHVSIRLHDTVKFPVSKNFEPKTNEVCQRAIDFRARGAPKRLILDFNNNSAITEYLPDSTIETTDSKAFAEQLPFLLVSAVAAYVTAIFLTS</sequence>
<dbReference type="EMBL" id="JAKKPZ010000008">
    <property type="protein sequence ID" value="KAI1718164.1"/>
    <property type="molecule type" value="Genomic_DNA"/>
</dbReference>
<name>A0AAD4NAP5_9BILA</name>
<keyword evidence="1" id="KW-0472">Membrane</keyword>
<dbReference type="AlphaFoldDB" id="A0AAD4NAP5"/>
<evidence type="ECO:0000313" key="2">
    <source>
        <dbReference type="EMBL" id="KAI1718164.1"/>
    </source>
</evidence>
<evidence type="ECO:0000256" key="1">
    <source>
        <dbReference type="SAM" id="Phobius"/>
    </source>
</evidence>
<comment type="caution">
    <text evidence="2">The sequence shown here is derived from an EMBL/GenBank/DDBJ whole genome shotgun (WGS) entry which is preliminary data.</text>
</comment>
<organism evidence="2 3">
    <name type="scientific">Ditylenchus destructor</name>
    <dbReference type="NCBI Taxonomy" id="166010"/>
    <lineage>
        <taxon>Eukaryota</taxon>
        <taxon>Metazoa</taxon>
        <taxon>Ecdysozoa</taxon>
        <taxon>Nematoda</taxon>
        <taxon>Chromadorea</taxon>
        <taxon>Rhabditida</taxon>
        <taxon>Tylenchina</taxon>
        <taxon>Tylenchomorpha</taxon>
        <taxon>Sphaerularioidea</taxon>
        <taxon>Anguinidae</taxon>
        <taxon>Anguininae</taxon>
        <taxon>Ditylenchus</taxon>
    </lineage>
</organism>
<accession>A0AAD4NAP5</accession>
<feature type="transmembrane region" description="Helical" evidence="1">
    <location>
        <begin position="186"/>
        <end position="204"/>
    </location>
</feature>
<keyword evidence="1" id="KW-1133">Transmembrane helix</keyword>
<keyword evidence="1" id="KW-0812">Transmembrane</keyword>
<protein>
    <submittedName>
        <fullName evidence="2">Uncharacterized protein</fullName>
    </submittedName>
</protein>
<gene>
    <name evidence="2" type="ORF">DdX_06580</name>
</gene>
<evidence type="ECO:0000313" key="3">
    <source>
        <dbReference type="Proteomes" id="UP001201812"/>
    </source>
</evidence>
<dbReference type="Proteomes" id="UP001201812">
    <property type="component" value="Unassembled WGS sequence"/>
</dbReference>